<gene>
    <name evidence="1" type="primary">cas6e</name>
    <name evidence="1" type="ORF">CEY11_10775</name>
</gene>
<dbReference type="SUPFAM" id="SSF117987">
    <property type="entry name" value="CRISPR-associated protein"/>
    <property type="match status" value="2"/>
</dbReference>
<dbReference type="SMART" id="SM01101">
    <property type="entry name" value="CRISPR_assoc"/>
    <property type="match status" value="1"/>
</dbReference>
<organism evidence="1 2">
    <name type="scientific">Candidimonas nitroreducens</name>
    <dbReference type="NCBI Taxonomy" id="683354"/>
    <lineage>
        <taxon>Bacteria</taxon>
        <taxon>Pseudomonadati</taxon>
        <taxon>Pseudomonadota</taxon>
        <taxon>Betaproteobacteria</taxon>
        <taxon>Burkholderiales</taxon>
        <taxon>Alcaligenaceae</taxon>
        <taxon>Candidimonas</taxon>
    </lineage>
</organism>
<dbReference type="CDD" id="cd09727">
    <property type="entry name" value="Cas6_I-E"/>
    <property type="match status" value="1"/>
</dbReference>
<dbReference type="Gene3D" id="3.30.70.1210">
    <property type="entry name" value="Crispr-associated protein, domain 2"/>
    <property type="match status" value="1"/>
</dbReference>
<dbReference type="Pfam" id="PF08798">
    <property type="entry name" value="CRISPR_assoc"/>
    <property type="match status" value="1"/>
</dbReference>
<evidence type="ECO:0000313" key="1">
    <source>
        <dbReference type="EMBL" id="OWT60150.1"/>
    </source>
</evidence>
<dbReference type="OrthoDB" id="9795689at2"/>
<dbReference type="RefSeq" id="WP_088603408.1">
    <property type="nucleotide sequence ID" value="NZ_NJIH01000006.1"/>
</dbReference>
<sequence>MYLARLSLDLSVSAVRRDLGNSYDMHRTLSRAFVAEEGDKIDRFLWRLDPGLSGRRPVVLIQSESSGCWGAVEEALAGGASVETRQFDLEVMCANHKTFRFRLLANPTVARLGKRWGLVTEDAQLAWLGRQAERAGFVIKAGLVTGSDVQHSRKEKIRISLRRACFDGILQVTDRSALQQAVRAGVGPGKAFGCGLLSLAPY</sequence>
<dbReference type="Proteomes" id="UP000214603">
    <property type="component" value="Unassembled WGS sequence"/>
</dbReference>
<reference evidence="2" key="1">
    <citation type="submission" date="2017-06" db="EMBL/GenBank/DDBJ databases">
        <title>Herbaspirillum phytohormonus sp. nov., isolated from the root nodule of Robinia pseudoacacia in lead-zinc mine.</title>
        <authorList>
            <person name="Fan M."/>
            <person name="Lin Y."/>
        </authorList>
    </citation>
    <scope>NUCLEOTIDE SEQUENCE [LARGE SCALE GENOMIC DNA]</scope>
    <source>
        <strain evidence="2">SC-089</strain>
    </source>
</reference>
<evidence type="ECO:0000313" key="2">
    <source>
        <dbReference type="Proteomes" id="UP000214603"/>
    </source>
</evidence>
<name>A0A225MJR5_9BURK</name>
<keyword evidence="2" id="KW-1185">Reference proteome</keyword>
<accession>A0A225MJR5</accession>
<protein>
    <submittedName>
        <fullName evidence="1">Type I-E CRISPR-associated protein Cas6/Cse3/CasE</fullName>
    </submittedName>
</protein>
<dbReference type="InterPro" id="IPR010179">
    <property type="entry name" value="CRISPR-assoc_prot_Cse3"/>
</dbReference>
<dbReference type="EMBL" id="NJIH01000006">
    <property type="protein sequence ID" value="OWT60150.1"/>
    <property type="molecule type" value="Genomic_DNA"/>
</dbReference>
<comment type="caution">
    <text evidence="1">The sequence shown here is derived from an EMBL/GenBank/DDBJ whole genome shotgun (WGS) entry which is preliminary data.</text>
</comment>
<dbReference type="NCBIfam" id="TIGR01907">
    <property type="entry name" value="casE_Cse3"/>
    <property type="match status" value="1"/>
</dbReference>
<dbReference type="Gene3D" id="3.30.70.1200">
    <property type="entry name" value="Crispr-associated protein, domain 1"/>
    <property type="match status" value="1"/>
</dbReference>
<proteinExistence type="predicted"/>
<dbReference type="AlphaFoldDB" id="A0A225MJR5"/>